<comment type="caution">
    <text evidence="1">The sequence shown here is derived from an EMBL/GenBank/DDBJ whole genome shotgun (WGS) entry which is preliminary data.</text>
</comment>
<evidence type="ECO:0000313" key="2">
    <source>
        <dbReference type="Proteomes" id="UP001596250"/>
    </source>
</evidence>
<sequence length="236" mass="26341">MRETDLYVPVKEYLEFIGYEVKAEVMDCDAVAYRSDLEHPIILELKLQFNLSVVLQAVDRLSMSPTVYIVIPSDCGPIKTRSKKRAVVRLCRMLGIGLISVSLLKRGGGLVDIICEPEPYQFPLQERKSAKLMKEFQGRVGDFNQGGSTRTKRMTAYRQKALLLAALLEEHGMSSPAQLKAISGIVNAGILLRQNVYGWFERIAKGQYTLSPAGIKALQEYSEVVAKIKSSSPEKN</sequence>
<accession>A0ABW1IPZ2</accession>
<protein>
    <submittedName>
        <fullName evidence="1">DUF2161 family putative PD-(D/E)XK-type phosphodiesterase</fullName>
    </submittedName>
</protein>
<dbReference type="Proteomes" id="UP001596250">
    <property type="component" value="Unassembled WGS sequence"/>
</dbReference>
<dbReference type="EMBL" id="JBHSQV010000154">
    <property type="protein sequence ID" value="MFC5987185.1"/>
    <property type="molecule type" value="Genomic_DNA"/>
</dbReference>
<dbReference type="InterPro" id="IPR018679">
    <property type="entry name" value="DUF2161"/>
</dbReference>
<organism evidence="1 2">
    <name type="scientific">Marinicrinis lubricantis</name>
    <dbReference type="NCBI Taxonomy" id="2086470"/>
    <lineage>
        <taxon>Bacteria</taxon>
        <taxon>Bacillati</taxon>
        <taxon>Bacillota</taxon>
        <taxon>Bacilli</taxon>
        <taxon>Bacillales</taxon>
        <taxon>Paenibacillaceae</taxon>
    </lineage>
</organism>
<dbReference type="Pfam" id="PF09929">
    <property type="entry name" value="DUF2161"/>
    <property type="match status" value="1"/>
</dbReference>
<reference evidence="2" key="1">
    <citation type="journal article" date="2019" name="Int. J. Syst. Evol. Microbiol.">
        <title>The Global Catalogue of Microorganisms (GCM) 10K type strain sequencing project: providing services to taxonomists for standard genome sequencing and annotation.</title>
        <authorList>
            <consortium name="The Broad Institute Genomics Platform"/>
            <consortium name="The Broad Institute Genome Sequencing Center for Infectious Disease"/>
            <person name="Wu L."/>
            <person name="Ma J."/>
        </authorList>
    </citation>
    <scope>NUCLEOTIDE SEQUENCE [LARGE SCALE GENOMIC DNA]</scope>
    <source>
        <strain evidence="2">CCM 8749</strain>
    </source>
</reference>
<gene>
    <name evidence="1" type="ORF">ACFPXP_12290</name>
</gene>
<proteinExistence type="predicted"/>
<keyword evidence="2" id="KW-1185">Reference proteome</keyword>
<dbReference type="RefSeq" id="WP_379894525.1">
    <property type="nucleotide sequence ID" value="NZ_JBHSQV010000154.1"/>
</dbReference>
<name>A0ABW1IPZ2_9BACL</name>
<evidence type="ECO:0000313" key="1">
    <source>
        <dbReference type="EMBL" id="MFC5987185.1"/>
    </source>
</evidence>